<keyword evidence="2" id="KW-1185">Reference proteome</keyword>
<dbReference type="RefSeq" id="WP_100671442.1">
    <property type="nucleotide sequence ID" value="NZ_CP022510.1"/>
</dbReference>
<dbReference type="OrthoDB" id="391975at2"/>
<sequence length="241" mass="28649">MFKITKGIKKQKHFIKSRSREINNWLMEHGISKKEAKKLVVFAQENIILKVFLNLISLEGKNKRKFVSEIIHIVLYSRLLYTNLDEIETKEIKIEKIKITKIIETLLPTITNKSIVKVNFEKEVFNDIKNFSTFTDEIINKRKHFYYSEIGTIFSKISEDNADAFYKYGYLLSMYVITYFESDFEANINTYNNFLFKLKLNDLLSESTKEISPFYFNSIISKVNKWLTKKSKMFEFKEGAW</sequence>
<evidence type="ECO:0000313" key="1">
    <source>
        <dbReference type="EMBL" id="ATZ21160.1"/>
    </source>
</evidence>
<dbReference type="EMBL" id="CP024968">
    <property type="protein sequence ID" value="ATZ21160.1"/>
    <property type="molecule type" value="Genomic_DNA"/>
</dbReference>
<dbReference type="Proteomes" id="UP000232221">
    <property type="component" value="Chromosome"/>
</dbReference>
<name>A0A2K8P4U0_9MOLU</name>
<protein>
    <submittedName>
        <fullName evidence="1">Uncharacterized protein</fullName>
    </submittedName>
</protein>
<gene>
    <name evidence="1" type="ORF">MCOLE_v1c06490</name>
</gene>
<dbReference type="KEGG" id="mcol:MCOLE_v1c06490"/>
<dbReference type="AlphaFoldDB" id="A0A2K8P4U0"/>
<evidence type="ECO:0000313" key="2">
    <source>
        <dbReference type="Proteomes" id="UP000232221"/>
    </source>
</evidence>
<organism evidence="1 2">
    <name type="scientific">Mesoplasma coleopterae</name>
    <dbReference type="NCBI Taxonomy" id="324078"/>
    <lineage>
        <taxon>Bacteria</taxon>
        <taxon>Bacillati</taxon>
        <taxon>Mycoplasmatota</taxon>
        <taxon>Mollicutes</taxon>
        <taxon>Entomoplasmatales</taxon>
        <taxon>Entomoplasmataceae</taxon>
        <taxon>Mesoplasma</taxon>
    </lineage>
</organism>
<proteinExistence type="predicted"/>
<accession>A0A2K8P4U0</accession>
<reference evidence="1 2" key="1">
    <citation type="submission" date="2017-11" db="EMBL/GenBank/DDBJ databases">
        <title>Genome sequence of Mesoplasma coleopterae BARC 779 (ATCC 49583).</title>
        <authorList>
            <person name="Lo W.-S."/>
            <person name="Kuo C.-H."/>
        </authorList>
    </citation>
    <scope>NUCLEOTIDE SEQUENCE [LARGE SCALE GENOMIC DNA]</scope>
    <source>
        <strain evidence="1 2">BARC 779</strain>
    </source>
</reference>